<dbReference type="Gene3D" id="1.20.1270.210">
    <property type="match status" value="1"/>
</dbReference>
<sequence length="363" mass="39395">MSAIDRLRKTLLRTAPTPSHMSVALASPWAPRPNHLIPADSWISADILGLDARPVTRDLAMSVPALARARSLIVTTIARLPIYATKNGERLDEQPRWIDRTDGPVSPYHRMVTTCDDLLFYGWSLWVVKRDTDGYVIAADRVPINYWTVDNDDNRILINDQPIDQREACLIQGPNEGILAFGADTISHARSVLDAVKRAADTPAAQIELHQTNDVPITEERAAAIRDQWIAARKGKNGGVAFTTAGLEVKSHGQPATDLLIDGRNAAAIDIARLCGIPATMVDAVLSGSSLSYSNPSTRLAELVAFGLSPFMAAIAGRLGMDDIVSRGVRIEFDTAETLAPTGTFNVPDDQTPQPTPEETNGY</sequence>
<protein>
    <submittedName>
        <fullName evidence="2">Phage portal protein</fullName>
    </submittedName>
</protein>
<dbReference type="Gene3D" id="3.30.1120.70">
    <property type="match status" value="1"/>
</dbReference>
<evidence type="ECO:0000313" key="2">
    <source>
        <dbReference type="EMBL" id="QNQ90874.1"/>
    </source>
</evidence>
<dbReference type="Pfam" id="PF04860">
    <property type="entry name" value="Phage_portal"/>
    <property type="match status" value="1"/>
</dbReference>
<keyword evidence="3" id="KW-1185">Reference proteome</keyword>
<dbReference type="KEGG" id="cpoy:GP475_09655"/>
<proteinExistence type="predicted"/>
<dbReference type="EMBL" id="CP046884">
    <property type="protein sequence ID" value="QNQ90874.1"/>
    <property type="molecule type" value="Genomic_DNA"/>
</dbReference>
<evidence type="ECO:0000256" key="1">
    <source>
        <dbReference type="SAM" id="MobiDB-lite"/>
    </source>
</evidence>
<feature type="compositionally biased region" description="Polar residues" evidence="1">
    <location>
        <begin position="341"/>
        <end position="363"/>
    </location>
</feature>
<feature type="region of interest" description="Disordered" evidence="1">
    <location>
        <begin position="340"/>
        <end position="363"/>
    </location>
</feature>
<evidence type="ECO:0000313" key="3">
    <source>
        <dbReference type="Proteomes" id="UP000516320"/>
    </source>
</evidence>
<dbReference type="AlphaFoldDB" id="A0A7H0SQP9"/>
<dbReference type="InterPro" id="IPR006944">
    <property type="entry name" value="Phage/GTA_portal"/>
</dbReference>
<dbReference type="Gene3D" id="3.40.140.120">
    <property type="match status" value="1"/>
</dbReference>
<dbReference type="Proteomes" id="UP000516320">
    <property type="component" value="Chromosome"/>
</dbReference>
<reference evidence="2 3" key="1">
    <citation type="submission" date="2019-12" db="EMBL/GenBank/DDBJ databases">
        <title>Corynebacterium sp. nov., isolated from feces of the Anser Albifrons in China.</title>
        <authorList>
            <person name="Liu Q."/>
        </authorList>
    </citation>
    <scope>NUCLEOTIDE SEQUENCE [LARGE SCALE GENOMIC DNA]</scope>
    <source>
        <strain evidence="2 3">4H37-19</strain>
    </source>
</reference>
<gene>
    <name evidence="2" type="ORF">GP475_09655</name>
</gene>
<organism evidence="2 3">
    <name type="scientific">Corynebacterium poyangense</name>
    <dbReference type="NCBI Taxonomy" id="2684405"/>
    <lineage>
        <taxon>Bacteria</taxon>
        <taxon>Bacillati</taxon>
        <taxon>Actinomycetota</taxon>
        <taxon>Actinomycetes</taxon>
        <taxon>Mycobacteriales</taxon>
        <taxon>Corynebacteriaceae</taxon>
        <taxon>Corynebacterium</taxon>
    </lineage>
</organism>
<accession>A0A7H0SQP9</accession>
<name>A0A7H0SQP9_9CORY</name>